<sequence>MVQALDGAMNALFYGDLDSFGMPLQAVREVAICPITGQFLWFLLRIERDKIANLCKFGEGLLLESIKIISL</sequence>
<organism evidence="1 2">
    <name type="scientific">Pseudomonas libanensis</name>
    <dbReference type="NCBI Taxonomy" id="75588"/>
    <lineage>
        <taxon>Bacteria</taxon>
        <taxon>Pseudomonadati</taxon>
        <taxon>Pseudomonadota</taxon>
        <taxon>Gammaproteobacteria</taxon>
        <taxon>Pseudomonadales</taxon>
        <taxon>Pseudomonadaceae</taxon>
        <taxon>Pseudomonas</taxon>
    </lineage>
</organism>
<gene>
    <name evidence="1" type="ORF">AEQ48_00305</name>
</gene>
<dbReference type="Proteomes" id="UP000037820">
    <property type="component" value="Unassembled WGS sequence"/>
</dbReference>
<keyword evidence="2" id="KW-1185">Reference proteome</keyword>
<evidence type="ECO:0000313" key="2">
    <source>
        <dbReference type="Proteomes" id="UP000037820"/>
    </source>
</evidence>
<name>A0ABR5MER4_9PSED</name>
<reference evidence="1 2" key="1">
    <citation type="submission" date="2015-07" db="EMBL/GenBank/DDBJ databases">
        <title>Whole genome sequencing of endophytes isolated from poison ivy (Toxicodendron radicans).</title>
        <authorList>
            <person name="Tran P.N."/>
            <person name="Lee Y.P."/>
            <person name="Gan H.M."/>
            <person name="Savka M.A."/>
        </authorList>
    </citation>
    <scope>NUCLEOTIDE SEQUENCE [LARGE SCALE GENOMIC DNA]</scope>
    <source>
        <strain evidence="1 2">RIT-PI-g</strain>
    </source>
</reference>
<protein>
    <submittedName>
        <fullName evidence="1">Uncharacterized protein</fullName>
    </submittedName>
</protein>
<comment type="caution">
    <text evidence="1">The sequence shown here is derived from an EMBL/GenBank/DDBJ whole genome shotgun (WGS) entry which is preliminary data.</text>
</comment>
<dbReference type="EMBL" id="LHOY01000003">
    <property type="protein sequence ID" value="KPG77800.1"/>
    <property type="molecule type" value="Genomic_DNA"/>
</dbReference>
<evidence type="ECO:0000313" key="1">
    <source>
        <dbReference type="EMBL" id="KPG77800.1"/>
    </source>
</evidence>
<accession>A0ABR5MER4</accession>
<proteinExistence type="predicted"/>